<reference evidence="1 2" key="2">
    <citation type="submission" date="2019-08" db="EMBL/GenBank/DDBJ databases">
        <title>Jejuicoccus antrihumi gen. nov., sp. nov., a new member of the family Dermacoccaceae isolated from a cave.</title>
        <authorList>
            <person name="Schumann P."/>
            <person name="Kim I.S."/>
        </authorList>
    </citation>
    <scope>NUCLEOTIDE SEQUENCE [LARGE SCALE GENOMIC DNA]</scope>
    <source>
        <strain evidence="1 2">C5-26</strain>
    </source>
</reference>
<sequence length="150" mass="15995">MAAALRSELSVADEIFTAVRIYVAGPLADIENVRSVQSAVVAAGHELPLDWSRGPDVAFVDDYGSRPADSAEIAMADLDAVLVADAVLIVASEHDGRGMFVELGAALARACRGEHVRIVVIGAIQHESVFYYHPAIQRVATVNEWLATPT</sequence>
<name>A0A563DRP6_9MICO</name>
<comment type="caution">
    <text evidence="1">The sequence shown here is derived from an EMBL/GenBank/DDBJ whole genome shotgun (WGS) entry which is preliminary data.</text>
</comment>
<proteinExistence type="predicted"/>
<dbReference type="EMBL" id="VCQV01000055">
    <property type="protein sequence ID" value="TWP32856.1"/>
    <property type="molecule type" value="Genomic_DNA"/>
</dbReference>
<dbReference type="Gene3D" id="3.40.50.450">
    <property type="match status" value="1"/>
</dbReference>
<reference evidence="1 2" key="1">
    <citation type="submission" date="2019-05" db="EMBL/GenBank/DDBJ databases">
        <authorList>
            <person name="Lee S.D."/>
        </authorList>
    </citation>
    <scope>NUCLEOTIDE SEQUENCE [LARGE SCALE GENOMIC DNA]</scope>
    <source>
        <strain evidence="1 2">C5-26</strain>
    </source>
</reference>
<protein>
    <recommendedName>
        <fullName evidence="3">Nucleoside 2-deoxyribosyltransferase</fullName>
    </recommendedName>
</protein>
<evidence type="ECO:0000313" key="1">
    <source>
        <dbReference type="EMBL" id="TWP32856.1"/>
    </source>
</evidence>
<evidence type="ECO:0000313" key="2">
    <source>
        <dbReference type="Proteomes" id="UP000320244"/>
    </source>
</evidence>
<gene>
    <name evidence="1" type="ORF">FGL98_23100</name>
</gene>
<evidence type="ECO:0008006" key="3">
    <source>
        <dbReference type="Google" id="ProtNLM"/>
    </source>
</evidence>
<keyword evidence="2" id="KW-1185">Reference proteome</keyword>
<dbReference type="AlphaFoldDB" id="A0A563DRP6"/>
<organism evidence="1 2">
    <name type="scientific">Leekyejoonella antrihumi</name>
    <dbReference type="NCBI Taxonomy" id="1660198"/>
    <lineage>
        <taxon>Bacteria</taxon>
        <taxon>Bacillati</taxon>
        <taxon>Actinomycetota</taxon>
        <taxon>Actinomycetes</taxon>
        <taxon>Micrococcales</taxon>
        <taxon>Dermacoccaceae</taxon>
        <taxon>Leekyejoonella</taxon>
    </lineage>
</organism>
<dbReference type="SUPFAM" id="SSF52309">
    <property type="entry name" value="N-(deoxy)ribosyltransferase-like"/>
    <property type="match status" value="1"/>
</dbReference>
<accession>A0A563DRP6</accession>
<dbReference type="Proteomes" id="UP000320244">
    <property type="component" value="Unassembled WGS sequence"/>
</dbReference>
<dbReference type="RefSeq" id="WP_222432362.1">
    <property type="nucleotide sequence ID" value="NZ_VCQV01000055.1"/>
</dbReference>